<feature type="domain" description="Histidine kinase" evidence="12">
    <location>
        <begin position="242"/>
        <end position="454"/>
    </location>
</feature>
<dbReference type="Proteomes" id="UP000777935">
    <property type="component" value="Unassembled WGS sequence"/>
</dbReference>
<dbReference type="EMBL" id="JABUFE010000001">
    <property type="protein sequence ID" value="NSX53498.1"/>
    <property type="molecule type" value="Genomic_DNA"/>
</dbReference>
<keyword evidence="10 11" id="KW-0472">Membrane</keyword>
<dbReference type="InterPro" id="IPR003594">
    <property type="entry name" value="HATPase_dom"/>
</dbReference>
<keyword evidence="4" id="KW-0597">Phosphoprotein</keyword>
<evidence type="ECO:0000256" key="11">
    <source>
        <dbReference type="SAM" id="Phobius"/>
    </source>
</evidence>
<keyword evidence="15" id="KW-1185">Reference proteome</keyword>
<evidence type="ECO:0000313" key="15">
    <source>
        <dbReference type="Proteomes" id="UP000777935"/>
    </source>
</evidence>
<dbReference type="SUPFAM" id="SSF47384">
    <property type="entry name" value="Homodimeric domain of signal transducing histidine kinase"/>
    <property type="match status" value="1"/>
</dbReference>
<dbReference type="Gene3D" id="1.10.287.130">
    <property type="match status" value="1"/>
</dbReference>
<dbReference type="PROSITE" id="PS50885">
    <property type="entry name" value="HAMP"/>
    <property type="match status" value="1"/>
</dbReference>
<proteinExistence type="predicted"/>
<evidence type="ECO:0000256" key="10">
    <source>
        <dbReference type="ARBA" id="ARBA00023136"/>
    </source>
</evidence>
<evidence type="ECO:0000256" key="1">
    <source>
        <dbReference type="ARBA" id="ARBA00000085"/>
    </source>
</evidence>
<dbReference type="SMART" id="SM00387">
    <property type="entry name" value="HATPase_c"/>
    <property type="match status" value="1"/>
</dbReference>
<dbReference type="InterPro" id="IPR036890">
    <property type="entry name" value="HATPase_C_sf"/>
</dbReference>
<evidence type="ECO:0000259" key="13">
    <source>
        <dbReference type="PROSITE" id="PS50885"/>
    </source>
</evidence>
<feature type="transmembrane region" description="Helical" evidence="11">
    <location>
        <begin position="12"/>
        <end position="33"/>
    </location>
</feature>
<dbReference type="PANTHER" id="PTHR45436">
    <property type="entry name" value="SENSOR HISTIDINE KINASE YKOH"/>
    <property type="match status" value="1"/>
</dbReference>
<evidence type="ECO:0000256" key="8">
    <source>
        <dbReference type="ARBA" id="ARBA00022989"/>
    </source>
</evidence>
<keyword evidence="5" id="KW-0808">Transferase</keyword>
<dbReference type="SMART" id="SM00388">
    <property type="entry name" value="HisKA"/>
    <property type="match status" value="1"/>
</dbReference>
<comment type="caution">
    <text evidence="14">The sequence shown here is derived from an EMBL/GenBank/DDBJ whole genome shotgun (WGS) entry which is preliminary data.</text>
</comment>
<dbReference type="Pfam" id="PF00512">
    <property type="entry name" value="HisKA"/>
    <property type="match status" value="1"/>
</dbReference>
<evidence type="ECO:0000256" key="5">
    <source>
        <dbReference type="ARBA" id="ARBA00022679"/>
    </source>
</evidence>
<dbReference type="InterPro" id="IPR013727">
    <property type="entry name" value="2CSK_N"/>
</dbReference>
<keyword evidence="6 11" id="KW-0812">Transmembrane</keyword>
<comment type="catalytic activity">
    <reaction evidence="1">
        <text>ATP + protein L-histidine = ADP + protein N-phospho-L-histidine.</text>
        <dbReference type="EC" id="2.7.13.3"/>
    </reaction>
</comment>
<dbReference type="Pfam" id="PF02518">
    <property type="entry name" value="HATPase_c"/>
    <property type="match status" value="1"/>
</dbReference>
<gene>
    <name evidence="14" type="ORF">HRQ87_01635</name>
</gene>
<evidence type="ECO:0000313" key="14">
    <source>
        <dbReference type="EMBL" id="NSX53498.1"/>
    </source>
</evidence>
<protein>
    <recommendedName>
        <fullName evidence="3">histidine kinase</fullName>
        <ecNumber evidence="3">2.7.13.3</ecNumber>
    </recommendedName>
</protein>
<keyword evidence="9" id="KW-0902">Two-component regulatory system</keyword>
<dbReference type="Gene3D" id="3.30.565.10">
    <property type="entry name" value="Histidine kinase-like ATPase, C-terminal domain"/>
    <property type="match status" value="1"/>
</dbReference>
<dbReference type="InterPro" id="IPR003661">
    <property type="entry name" value="HisK_dim/P_dom"/>
</dbReference>
<feature type="transmembrane region" description="Helical" evidence="11">
    <location>
        <begin position="163"/>
        <end position="182"/>
    </location>
</feature>
<dbReference type="PROSITE" id="PS50109">
    <property type="entry name" value="HIS_KIN"/>
    <property type="match status" value="1"/>
</dbReference>
<dbReference type="CDD" id="cd00075">
    <property type="entry name" value="HATPase"/>
    <property type="match status" value="1"/>
</dbReference>
<reference evidence="14 15" key="1">
    <citation type="submission" date="2020-06" db="EMBL/GenBank/DDBJ databases">
        <title>Sulfitobacter algicola sp. nov., isolated from green algae.</title>
        <authorList>
            <person name="Wang C."/>
        </authorList>
    </citation>
    <scope>NUCLEOTIDE SEQUENCE [LARGE SCALE GENOMIC DNA]</scope>
    <source>
        <strain evidence="14 15">1151</strain>
    </source>
</reference>
<feature type="domain" description="HAMP" evidence="13">
    <location>
        <begin position="183"/>
        <end position="234"/>
    </location>
</feature>
<dbReference type="GO" id="GO:0016301">
    <property type="term" value="F:kinase activity"/>
    <property type="evidence" value="ECO:0007669"/>
    <property type="project" value="UniProtKB-KW"/>
</dbReference>
<accession>A0ABX2ITY2</accession>
<dbReference type="RefSeq" id="WP_174134605.1">
    <property type="nucleotide sequence ID" value="NZ_JABUFE010000001.1"/>
</dbReference>
<dbReference type="EC" id="2.7.13.3" evidence="3"/>
<evidence type="ECO:0000256" key="9">
    <source>
        <dbReference type="ARBA" id="ARBA00023012"/>
    </source>
</evidence>
<evidence type="ECO:0000256" key="4">
    <source>
        <dbReference type="ARBA" id="ARBA00022553"/>
    </source>
</evidence>
<keyword evidence="8 11" id="KW-1133">Transmembrane helix</keyword>
<dbReference type="InterPro" id="IPR050428">
    <property type="entry name" value="TCS_sensor_his_kinase"/>
</dbReference>
<dbReference type="PANTHER" id="PTHR45436:SF1">
    <property type="entry name" value="SENSOR PROTEIN QSEC"/>
    <property type="match status" value="1"/>
</dbReference>
<evidence type="ECO:0000256" key="3">
    <source>
        <dbReference type="ARBA" id="ARBA00012438"/>
    </source>
</evidence>
<evidence type="ECO:0000259" key="12">
    <source>
        <dbReference type="PROSITE" id="PS50109"/>
    </source>
</evidence>
<dbReference type="InterPro" id="IPR004358">
    <property type="entry name" value="Sig_transdc_His_kin-like_C"/>
</dbReference>
<dbReference type="InterPro" id="IPR005467">
    <property type="entry name" value="His_kinase_dom"/>
</dbReference>
<sequence>MTSPASLRRRLATQLIGSAAILAAVLILLFLSFSRQIAQNSQDNILLASATSILENISVRNDEIVVDIPYSAFSMLGSVSNDRVFYRIDNDDELLTGYSDLPRPDIQAATNAFATRSYLDADIRTVSALKVIAVNQRIETVIVTIAQTQEGLTDQLNALFKQALGIGVGFFIISSILAIIAVNRVFRPLQDLATSVSGRGPNDLEPFNTAVPDEMVPLVHALNSFTGRLDRSLSRSEDFITEAAHRVRTPLATVRTQAEVFLRRVRQDNNRTTLKDMIRAIDESSRAAGQLIDQAMVNLRTDVLDRKEVNLGECIVDAVQRLQPIASLRDIDLKLAPMDVHFAHIDPILIQNAITNIVDNAIKYSPPETEISVQIISESDKIIIRILDQGPGFCQDDPRTLLGRFVRGQSSTDKIGSGLGLTIANDVFIAHGGGLRLYNRQEGTGACVEAFLPR</sequence>
<evidence type="ECO:0000256" key="6">
    <source>
        <dbReference type="ARBA" id="ARBA00022692"/>
    </source>
</evidence>
<comment type="subcellular location">
    <subcellularLocation>
        <location evidence="2">Membrane</location>
    </subcellularLocation>
</comment>
<organism evidence="14 15">
    <name type="scientific">Parasulfitobacter algicola</name>
    <dbReference type="NCBI Taxonomy" id="2614809"/>
    <lineage>
        <taxon>Bacteria</taxon>
        <taxon>Pseudomonadati</taxon>
        <taxon>Pseudomonadota</taxon>
        <taxon>Alphaproteobacteria</taxon>
        <taxon>Rhodobacterales</taxon>
        <taxon>Roseobacteraceae</taxon>
        <taxon>Parasulfitobacter</taxon>
    </lineage>
</organism>
<keyword evidence="7 14" id="KW-0418">Kinase</keyword>
<evidence type="ECO:0000256" key="7">
    <source>
        <dbReference type="ARBA" id="ARBA00022777"/>
    </source>
</evidence>
<dbReference type="CDD" id="cd00082">
    <property type="entry name" value="HisKA"/>
    <property type="match status" value="1"/>
</dbReference>
<dbReference type="InterPro" id="IPR003660">
    <property type="entry name" value="HAMP_dom"/>
</dbReference>
<name>A0ABX2ITY2_9RHOB</name>
<dbReference type="PRINTS" id="PR00344">
    <property type="entry name" value="BCTRLSENSOR"/>
</dbReference>
<evidence type="ECO:0000256" key="2">
    <source>
        <dbReference type="ARBA" id="ARBA00004370"/>
    </source>
</evidence>
<dbReference type="SUPFAM" id="SSF55874">
    <property type="entry name" value="ATPase domain of HSP90 chaperone/DNA topoisomerase II/histidine kinase"/>
    <property type="match status" value="1"/>
</dbReference>
<dbReference type="Pfam" id="PF08521">
    <property type="entry name" value="2CSK_N"/>
    <property type="match status" value="1"/>
</dbReference>
<dbReference type="InterPro" id="IPR036097">
    <property type="entry name" value="HisK_dim/P_sf"/>
</dbReference>